<dbReference type="PROSITE" id="PS51450">
    <property type="entry name" value="LRR"/>
    <property type="match status" value="1"/>
</dbReference>
<sequence length="378" mass="43058">MFLKVLCVLNLFVWVNCCKSFGDVNVQIRQNSGTSIFNRTIKGCVSRKTFTEDNHVSHVWIVDQPVQRLLVGAVENTPHLSYVEFSKCKIESIQPRAFRNVPILETIHVEYGLLQEIKRDVFNIPLLRELSLAHNQISKIEARALAITELKKLYLSNNKLTKWYPEWFASIQAAQINTDAFNQLSSKPQTKSNETNKLEKIDIKNNLLTTLPLDAFQGLPNLKILFLNSNLISNIEPGTFFGTKLHSLGLANNRLKFVDPKWFPKPFHLTHLSLNANKFNFIPLELFDRVAPQTIAFDGNPMSCGCWKKIVMAIHNTTYQIETTDGCHLPNVPFCVGTESDICEEVIDDNVSRAFYEGVMGALRNSNKTVKKECYTFM</sequence>
<evidence type="ECO:0000256" key="3">
    <source>
        <dbReference type="SAM" id="SignalP"/>
    </source>
</evidence>
<dbReference type="InterPro" id="IPR032675">
    <property type="entry name" value="LRR_dom_sf"/>
</dbReference>
<keyword evidence="1" id="KW-0433">Leucine-rich repeat</keyword>
<protein>
    <submittedName>
        <fullName evidence="4">Uncharacterized protein</fullName>
    </submittedName>
</protein>
<dbReference type="Gene3D" id="3.80.10.10">
    <property type="entry name" value="Ribonuclease Inhibitor"/>
    <property type="match status" value="2"/>
</dbReference>
<gene>
    <name evidence="4" type="ORF">RI129_011381</name>
</gene>
<proteinExistence type="predicted"/>
<evidence type="ECO:0000256" key="1">
    <source>
        <dbReference type="ARBA" id="ARBA00022614"/>
    </source>
</evidence>
<comment type="caution">
    <text evidence="4">The sequence shown here is derived from an EMBL/GenBank/DDBJ whole genome shotgun (WGS) entry which is preliminary data.</text>
</comment>
<dbReference type="EMBL" id="JAVRBK010000008">
    <property type="protein sequence ID" value="KAK5640570.1"/>
    <property type="molecule type" value="Genomic_DNA"/>
</dbReference>
<evidence type="ECO:0000313" key="5">
    <source>
        <dbReference type="Proteomes" id="UP001329430"/>
    </source>
</evidence>
<accession>A0AAN7V107</accession>
<evidence type="ECO:0000256" key="2">
    <source>
        <dbReference type="ARBA" id="ARBA00022737"/>
    </source>
</evidence>
<dbReference type="SMART" id="SM00369">
    <property type="entry name" value="LRR_TYP"/>
    <property type="match status" value="6"/>
</dbReference>
<dbReference type="SUPFAM" id="SSF52058">
    <property type="entry name" value="L domain-like"/>
    <property type="match status" value="1"/>
</dbReference>
<dbReference type="InterPro" id="IPR025875">
    <property type="entry name" value="Leu-rich_rpt_4"/>
</dbReference>
<dbReference type="Proteomes" id="UP001329430">
    <property type="component" value="Chromosome 8"/>
</dbReference>
<organism evidence="4 5">
    <name type="scientific">Pyrocoelia pectoralis</name>
    <dbReference type="NCBI Taxonomy" id="417401"/>
    <lineage>
        <taxon>Eukaryota</taxon>
        <taxon>Metazoa</taxon>
        <taxon>Ecdysozoa</taxon>
        <taxon>Arthropoda</taxon>
        <taxon>Hexapoda</taxon>
        <taxon>Insecta</taxon>
        <taxon>Pterygota</taxon>
        <taxon>Neoptera</taxon>
        <taxon>Endopterygota</taxon>
        <taxon>Coleoptera</taxon>
        <taxon>Polyphaga</taxon>
        <taxon>Elateriformia</taxon>
        <taxon>Elateroidea</taxon>
        <taxon>Lampyridae</taxon>
        <taxon>Lampyrinae</taxon>
        <taxon>Pyrocoelia</taxon>
    </lineage>
</organism>
<keyword evidence="2" id="KW-0677">Repeat</keyword>
<dbReference type="AlphaFoldDB" id="A0AAN7V107"/>
<dbReference type="PANTHER" id="PTHR24366">
    <property type="entry name" value="IG(IMMUNOGLOBULIN) AND LRR(LEUCINE RICH REPEAT) DOMAINS"/>
    <property type="match status" value="1"/>
</dbReference>
<dbReference type="InterPro" id="IPR003591">
    <property type="entry name" value="Leu-rich_rpt_typical-subtyp"/>
</dbReference>
<feature type="signal peptide" evidence="3">
    <location>
        <begin position="1"/>
        <end position="17"/>
    </location>
</feature>
<evidence type="ECO:0000313" key="4">
    <source>
        <dbReference type="EMBL" id="KAK5640570.1"/>
    </source>
</evidence>
<name>A0AAN7V107_9COLE</name>
<keyword evidence="3" id="KW-0732">Signal</keyword>
<feature type="chain" id="PRO_5042873194" evidence="3">
    <location>
        <begin position="18"/>
        <end position="378"/>
    </location>
</feature>
<reference evidence="4 5" key="1">
    <citation type="journal article" date="2024" name="Insects">
        <title>An Improved Chromosome-Level Genome Assembly of the Firefly Pyrocoelia pectoralis.</title>
        <authorList>
            <person name="Fu X."/>
            <person name="Meyer-Rochow V.B."/>
            <person name="Ballantyne L."/>
            <person name="Zhu X."/>
        </authorList>
    </citation>
    <scope>NUCLEOTIDE SEQUENCE [LARGE SCALE GENOMIC DNA]</scope>
    <source>
        <strain evidence="4">XCY_ONT2</strain>
    </source>
</reference>
<keyword evidence="5" id="KW-1185">Reference proteome</keyword>
<dbReference type="InterPro" id="IPR001611">
    <property type="entry name" value="Leu-rich_rpt"/>
</dbReference>
<dbReference type="Pfam" id="PF13855">
    <property type="entry name" value="LRR_8"/>
    <property type="match status" value="2"/>
</dbReference>
<dbReference type="Pfam" id="PF12799">
    <property type="entry name" value="LRR_4"/>
    <property type="match status" value="1"/>
</dbReference>